<feature type="DNA-binding region" description="H-T-H motif" evidence="4">
    <location>
        <begin position="35"/>
        <end position="54"/>
    </location>
</feature>
<reference evidence="7 8" key="1">
    <citation type="submission" date="2020-08" db="EMBL/GenBank/DDBJ databases">
        <title>Sequencing the genomes of 1000 actinobacteria strains.</title>
        <authorList>
            <person name="Klenk H.-P."/>
        </authorList>
    </citation>
    <scope>NUCLEOTIDE SEQUENCE [LARGE SCALE GENOMIC DNA]</scope>
    <source>
        <strain evidence="7 8">DSM 45886</strain>
    </source>
</reference>
<dbReference type="InterPro" id="IPR009057">
    <property type="entry name" value="Homeodomain-like_sf"/>
</dbReference>
<dbReference type="SUPFAM" id="SSF48498">
    <property type="entry name" value="Tetracyclin repressor-like, C-terminal domain"/>
    <property type="match status" value="1"/>
</dbReference>
<dbReference type="InterPro" id="IPR004111">
    <property type="entry name" value="Repressor_TetR_C"/>
</dbReference>
<dbReference type="PROSITE" id="PS51118">
    <property type="entry name" value="HTH_HXLR"/>
    <property type="match status" value="1"/>
</dbReference>
<dbReference type="Pfam" id="PF01638">
    <property type="entry name" value="HxlR"/>
    <property type="match status" value="1"/>
</dbReference>
<name>A0A7W7WN20_9ACTN</name>
<dbReference type="EMBL" id="JACHJW010000001">
    <property type="protein sequence ID" value="MBB4957395.1"/>
    <property type="molecule type" value="Genomic_DNA"/>
</dbReference>
<feature type="domain" description="HTH hxlR-type" evidence="6">
    <location>
        <begin position="259"/>
        <end position="356"/>
    </location>
</feature>
<dbReference type="Pfam" id="PF02909">
    <property type="entry name" value="TetR_C_1"/>
    <property type="match status" value="1"/>
</dbReference>
<dbReference type="GO" id="GO:0003700">
    <property type="term" value="F:DNA-binding transcription factor activity"/>
    <property type="evidence" value="ECO:0007669"/>
    <property type="project" value="InterPro"/>
</dbReference>
<dbReference type="InterPro" id="IPR036390">
    <property type="entry name" value="WH_DNA-bd_sf"/>
</dbReference>
<comment type="caution">
    <text evidence="7">The sequence shown here is derived from an EMBL/GenBank/DDBJ whole genome shotgun (WGS) entry which is preliminary data.</text>
</comment>
<dbReference type="InterPro" id="IPR001647">
    <property type="entry name" value="HTH_TetR"/>
</dbReference>
<dbReference type="RefSeq" id="WP_184533361.1">
    <property type="nucleotide sequence ID" value="NZ_JACHJW010000001.1"/>
</dbReference>
<evidence type="ECO:0000256" key="4">
    <source>
        <dbReference type="PROSITE-ProRule" id="PRU00335"/>
    </source>
</evidence>
<evidence type="ECO:0000259" key="6">
    <source>
        <dbReference type="PROSITE" id="PS51118"/>
    </source>
</evidence>
<keyword evidence="3" id="KW-0804">Transcription</keyword>
<dbReference type="PROSITE" id="PS50977">
    <property type="entry name" value="HTH_TETR_2"/>
    <property type="match status" value="1"/>
</dbReference>
<organism evidence="7 8">
    <name type="scientific">Micromonospora polyrhachis</name>
    <dbReference type="NCBI Taxonomy" id="1282883"/>
    <lineage>
        <taxon>Bacteria</taxon>
        <taxon>Bacillati</taxon>
        <taxon>Actinomycetota</taxon>
        <taxon>Actinomycetes</taxon>
        <taxon>Micromonosporales</taxon>
        <taxon>Micromonosporaceae</taxon>
        <taxon>Micromonospora</taxon>
    </lineage>
</organism>
<dbReference type="SUPFAM" id="SSF46785">
    <property type="entry name" value="Winged helix' DNA-binding domain"/>
    <property type="match status" value="1"/>
</dbReference>
<dbReference type="CDD" id="cd00090">
    <property type="entry name" value="HTH_ARSR"/>
    <property type="match status" value="1"/>
</dbReference>
<dbReference type="InterPro" id="IPR036271">
    <property type="entry name" value="Tet_transcr_reg_TetR-rel_C_sf"/>
</dbReference>
<dbReference type="SMART" id="SM00418">
    <property type="entry name" value="HTH_ARSR"/>
    <property type="match status" value="1"/>
</dbReference>
<proteinExistence type="predicted"/>
<feature type="domain" description="HTH tetR-type" evidence="5">
    <location>
        <begin position="12"/>
        <end position="72"/>
    </location>
</feature>
<evidence type="ECO:0000313" key="7">
    <source>
        <dbReference type="EMBL" id="MBB4957395.1"/>
    </source>
</evidence>
<dbReference type="InterPro" id="IPR001845">
    <property type="entry name" value="HTH_ArsR_DNA-bd_dom"/>
</dbReference>
<dbReference type="GO" id="GO:0045892">
    <property type="term" value="P:negative regulation of DNA-templated transcription"/>
    <property type="evidence" value="ECO:0007669"/>
    <property type="project" value="InterPro"/>
</dbReference>
<dbReference type="SUPFAM" id="SSF46689">
    <property type="entry name" value="Homeodomain-like"/>
    <property type="match status" value="1"/>
</dbReference>
<dbReference type="InterPro" id="IPR036388">
    <property type="entry name" value="WH-like_DNA-bd_sf"/>
</dbReference>
<dbReference type="Gene3D" id="1.10.10.10">
    <property type="entry name" value="Winged helix-like DNA-binding domain superfamily/Winged helix DNA-binding domain"/>
    <property type="match status" value="1"/>
</dbReference>
<evidence type="ECO:0000256" key="3">
    <source>
        <dbReference type="ARBA" id="ARBA00023163"/>
    </source>
</evidence>
<evidence type="ECO:0000256" key="1">
    <source>
        <dbReference type="ARBA" id="ARBA00023015"/>
    </source>
</evidence>
<evidence type="ECO:0000256" key="2">
    <source>
        <dbReference type="ARBA" id="ARBA00023125"/>
    </source>
</evidence>
<keyword evidence="1" id="KW-0805">Transcription regulation</keyword>
<dbReference type="AlphaFoldDB" id="A0A7W7WN20"/>
<keyword evidence="2 4" id="KW-0238">DNA-binding</keyword>
<dbReference type="InterPro" id="IPR002577">
    <property type="entry name" value="HTH_HxlR"/>
</dbReference>
<dbReference type="Gene3D" id="1.10.357.10">
    <property type="entry name" value="Tetracycline Repressor, domain 2"/>
    <property type="match status" value="1"/>
</dbReference>
<dbReference type="Pfam" id="PF00440">
    <property type="entry name" value="TetR_N"/>
    <property type="match status" value="1"/>
</dbReference>
<dbReference type="Proteomes" id="UP000578819">
    <property type="component" value="Unassembled WGS sequence"/>
</dbReference>
<accession>A0A7W7WN20</accession>
<gene>
    <name evidence="7" type="ORF">FHR38_001128</name>
</gene>
<dbReference type="Gene3D" id="1.10.10.60">
    <property type="entry name" value="Homeodomain-like"/>
    <property type="match status" value="1"/>
</dbReference>
<sequence length="364" mass="39614">MDIGRGPEPESGLNLDRIVRTAIEVADAYGLDGLSMRRVATALGAGTMSLYRHVPGRAELVDLMVDVAFGEIHYPEPGPAGWRARIELAARQEWAMYRRHPWVLPIVAGTHRPPLGRNVLANIEWILSALDRHGLDPESMTQAYLTVSDYVQGAALYLRNEAEDERRTGVTSEQWWAARAESLTGLTATGQFPTLSRLLTAAPAQRRSAGKDFEFGLRRMLDGLAVLLGEATAGTSRGLSKVTIQPEFRPARPSDIGEIPVATAAALELLGRRWTTELLYLLSQGEARFGELARAIPGISRRILTERLRQLAEAGLVDRRDDAGRVTYALTERGAGLRGALEQIHAWAGTVPAPPAQADPAPPG</sequence>
<evidence type="ECO:0000313" key="8">
    <source>
        <dbReference type="Proteomes" id="UP000578819"/>
    </source>
</evidence>
<protein>
    <submittedName>
        <fullName evidence="7">DNA-binding HxlR family transcriptional regulator</fullName>
    </submittedName>
</protein>
<dbReference type="PANTHER" id="PTHR33204">
    <property type="entry name" value="TRANSCRIPTIONAL REGULATOR, MARR FAMILY"/>
    <property type="match status" value="1"/>
</dbReference>
<dbReference type="GO" id="GO:0003677">
    <property type="term" value="F:DNA binding"/>
    <property type="evidence" value="ECO:0007669"/>
    <property type="project" value="UniProtKB-UniRule"/>
</dbReference>
<keyword evidence="8" id="KW-1185">Reference proteome</keyword>
<dbReference type="InterPro" id="IPR011991">
    <property type="entry name" value="ArsR-like_HTH"/>
</dbReference>
<evidence type="ECO:0000259" key="5">
    <source>
        <dbReference type="PROSITE" id="PS50977"/>
    </source>
</evidence>